<dbReference type="InterPro" id="IPR009056">
    <property type="entry name" value="Cyt_c-like_dom"/>
</dbReference>
<evidence type="ECO:0000256" key="2">
    <source>
        <dbReference type="ARBA" id="ARBA00022723"/>
    </source>
</evidence>
<evidence type="ECO:0000256" key="1">
    <source>
        <dbReference type="ARBA" id="ARBA00022617"/>
    </source>
</evidence>
<feature type="signal peptide" evidence="5">
    <location>
        <begin position="1"/>
        <end position="23"/>
    </location>
</feature>
<organism evidence="7">
    <name type="scientific">Thermohahella caldifontis</name>
    <dbReference type="NCBI Taxonomy" id="3142973"/>
    <lineage>
        <taxon>Bacteria</taxon>
        <taxon>Pseudomonadati</taxon>
        <taxon>Pseudomonadota</taxon>
        <taxon>Gammaproteobacteria</taxon>
        <taxon>Oceanospirillales</taxon>
        <taxon>Hahellaceae</taxon>
        <taxon>Thermohahella</taxon>
    </lineage>
</organism>
<dbReference type="SUPFAM" id="SSF46626">
    <property type="entry name" value="Cytochrome c"/>
    <property type="match status" value="1"/>
</dbReference>
<dbReference type="KEGG" id="tcd:AAIA72_02950"/>
<evidence type="ECO:0000256" key="4">
    <source>
        <dbReference type="PROSITE-ProRule" id="PRU00433"/>
    </source>
</evidence>
<dbReference type="InterPro" id="IPR003143">
    <property type="entry name" value="Cyt_cd1_C_sf"/>
</dbReference>
<proteinExistence type="predicted"/>
<evidence type="ECO:0000313" key="7">
    <source>
        <dbReference type="EMBL" id="XDT72958.1"/>
    </source>
</evidence>
<dbReference type="CDD" id="cd20777">
    <property type="entry name" value="8prop_heme-binding_NirN"/>
    <property type="match status" value="1"/>
</dbReference>
<gene>
    <name evidence="7" type="ORF">AAIA72_02950</name>
</gene>
<keyword evidence="2 4" id="KW-0479">Metal-binding</keyword>
<protein>
    <submittedName>
        <fullName evidence="7">Cytochrome D1 domain-containing protein</fullName>
    </submittedName>
</protein>
<reference evidence="7" key="1">
    <citation type="submission" date="2024-05" db="EMBL/GenBank/DDBJ databases">
        <title>Genome sequencing of novel strain.</title>
        <authorList>
            <person name="Ganbat D."/>
            <person name="Ganbat S."/>
            <person name="Lee S.-J."/>
        </authorList>
    </citation>
    <scope>NUCLEOTIDE SEQUENCE</scope>
    <source>
        <strain evidence="7">SMD15-11</strain>
    </source>
</reference>
<keyword evidence="5" id="KW-0732">Signal</keyword>
<evidence type="ECO:0000259" key="6">
    <source>
        <dbReference type="PROSITE" id="PS51007"/>
    </source>
</evidence>
<feature type="chain" id="PRO_5044239144" evidence="5">
    <location>
        <begin position="24"/>
        <end position="519"/>
    </location>
</feature>
<dbReference type="Pfam" id="PF02239">
    <property type="entry name" value="Cytochrom_D1"/>
    <property type="match status" value="1"/>
</dbReference>
<evidence type="ECO:0000256" key="5">
    <source>
        <dbReference type="SAM" id="SignalP"/>
    </source>
</evidence>
<keyword evidence="1 4" id="KW-0349">Heme</keyword>
<sequence length="519" mass="58835">MRILKFALPVLLIIGAHSTVAQAENQGAETLYNRYCAACHGANRLGGMGPALLPENLGRLRPKHAIRTITNGRPATQMPAFGKQLEAEQIRALVDFIYSKPKVEPKWTFEDIQRSRIVHTDIMSLSATPTFNADMQNLFVVVETGDHHVTILDGDRFEPITRFPSRYALHGGPKYSPDGRFVYFASRDGWITQYDLYNLKVVAEIRAGINTRNVAISDDGHWLMVANYLPQTLVLLDAISLEPVRVYPVIGHDGTPSRVSAVYTAPPRHSFIAALKDIQEVWEIPYPLLPVRHVYQKPMRDVVLRHRMETAPLDVQRIAVPDYMDDFFFDPDYHYLIGASRSGNQAHVFDLDSRRPVKTLALGGMPHLGSGISWAWKDTRILATQNLKKGEIVFIDMKNWEIVKRVKTPGPGFFMRSHSQSPWVWADVFFGPNKDKMLLINKSTLEVEHFLTPRPGKTSAHVEYTRDGRHALLSIWENPGELIIYDMKTLSEIRSLPMSKPSGKYNVFNKTHYDDGTSH</sequence>
<dbReference type="EMBL" id="CP154858">
    <property type="protein sequence ID" value="XDT72958.1"/>
    <property type="molecule type" value="Genomic_DNA"/>
</dbReference>
<dbReference type="PANTHER" id="PTHR47197">
    <property type="entry name" value="PROTEIN NIRF"/>
    <property type="match status" value="1"/>
</dbReference>
<dbReference type="GO" id="GO:0020037">
    <property type="term" value="F:heme binding"/>
    <property type="evidence" value="ECO:0007669"/>
    <property type="project" value="InterPro"/>
</dbReference>
<dbReference type="AlphaFoldDB" id="A0AB39UXY7"/>
<evidence type="ECO:0000256" key="3">
    <source>
        <dbReference type="ARBA" id="ARBA00023004"/>
    </source>
</evidence>
<dbReference type="InterPro" id="IPR051200">
    <property type="entry name" value="Host-pathogen_enzymatic-act"/>
</dbReference>
<dbReference type="PANTHER" id="PTHR47197:SF3">
    <property type="entry name" value="DIHYDRO-HEME D1 DEHYDROGENASE"/>
    <property type="match status" value="1"/>
</dbReference>
<dbReference type="Gene3D" id="2.140.10.20">
    <property type="entry name" value="C-terminal (heme d1) domain of cytochrome cd1-nitrite reductase"/>
    <property type="match status" value="1"/>
</dbReference>
<dbReference type="SUPFAM" id="SSF51004">
    <property type="entry name" value="C-terminal (heme d1) domain of cytochrome cd1-nitrite reductase"/>
    <property type="match status" value="1"/>
</dbReference>
<dbReference type="GO" id="GO:0009055">
    <property type="term" value="F:electron transfer activity"/>
    <property type="evidence" value="ECO:0007669"/>
    <property type="project" value="InterPro"/>
</dbReference>
<dbReference type="InterPro" id="IPR011048">
    <property type="entry name" value="Haem_d1_sf"/>
</dbReference>
<dbReference type="InterPro" id="IPR036909">
    <property type="entry name" value="Cyt_c-like_dom_sf"/>
</dbReference>
<accession>A0AB39UXY7</accession>
<dbReference type="Gene3D" id="1.10.760.10">
    <property type="entry name" value="Cytochrome c-like domain"/>
    <property type="match status" value="1"/>
</dbReference>
<dbReference type="PROSITE" id="PS51007">
    <property type="entry name" value="CYTC"/>
    <property type="match status" value="1"/>
</dbReference>
<feature type="domain" description="Cytochrome c" evidence="6">
    <location>
        <begin position="22"/>
        <end position="101"/>
    </location>
</feature>
<keyword evidence="3 4" id="KW-0408">Iron</keyword>
<dbReference type="Pfam" id="PF13442">
    <property type="entry name" value="Cytochrome_CBB3"/>
    <property type="match status" value="1"/>
</dbReference>
<name>A0AB39UXY7_9GAMM</name>
<dbReference type="GO" id="GO:0046872">
    <property type="term" value="F:metal ion binding"/>
    <property type="evidence" value="ECO:0007669"/>
    <property type="project" value="UniProtKB-KW"/>
</dbReference>